<evidence type="ECO:0000313" key="3">
    <source>
        <dbReference type="Proteomes" id="UP001157418"/>
    </source>
</evidence>
<proteinExistence type="predicted"/>
<dbReference type="PANTHER" id="PTHR33871">
    <property type="entry name" value="OS05G0503100 PROTEIN-RELATED"/>
    <property type="match status" value="1"/>
</dbReference>
<comment type="caution">
    <text evidence="2">The sequence shown here is derived from an EMBL/GenBank/DDBJ whole genome shotgun (WGS) entry which is preliminary data.</text>
</comment>
<evidence type="ECO:0000313" key="2">
    <source>
        <dbReference type="EMBL" id="CAH1419900.1"/>
    </source>
</evidence>
<organism evidence="2 3">
    <name type="scientific">Lactuca virosa</name>
    <dbReference type="NCBI Taxonomy" id="75947"/>
    <lineage>
        <taxon>Eukaryota</taxon>
        <taxon>Viridiplantae</taxon>
        <taxon>Streptophyta</taxon>
        <taxon>Embryophyta</taxon>
        <taxon>Tracheophyta</taxon>
        <taxon>Spermatophyta</taxon>
        <taxon>Magnoliopsida</taxon>
        <taxon>eudicotyledons</taxon>
        <taxon>Gunneridae</taxon>
        <taxon>Pentapetalae</taxon>
        <taxon>asterids</taxon>
        <taxon>campanulids</taxon>
        <taxon>Asterales</taxon>
        <taxon>Asteraceae</taxon>
        <taxon>Cichorioideae</taxon>
        <taxon>Cichorieae</taxon>
        <taxon>Lactucinae</taxon>
        <taxon>Lactuca</taxon>
    </lineage>
</organism>
<feature type="compositionally biased region" description="Basic and acidic residues" evidence="1">
    <location>
        <begin position="228"/>
        <end position="248"/>
    </location>
</feature>
<dbReference type="Proteomes" id="UP001157418">
    <property type="component" value="Unassembled WGS sequence"/>
</dbReference>
<feature type="compositionally biased region" description="Basic and acidic residues" evidence="1">
    <location>
        <begin position="151"/>
        <end position="168"/>
    </location>
</feature>
<evidence type="ECO:0000256" key="1">
    <source>
        <dbReference type="SAM" id="MobiDB-lite"/>
    </source>
</evidence>
<accession>A0AAU9M182</accession>
<sequence>MMKENCKPDIKLQSLLGIMGCVLSSNKRSSSSKFHQHSSRSSRAPPPVDVETVKEVLSETPNHNPFMKIEDDPKKVISRHNSFKIRQQNHVHEDPYVSEIGSTMSESVSTTTFDDDFDVFRSKVIDRSPLKARNRQQSSGELQPVRKSPVRGKEQSPGRVRLTPERNSRGTGFGSAGRQRPGSGNASAARSRSPAKRTVAGGGSTGRNEIGRSLSSRRTGKSPGRVGSDLHERIRKPELRSGREREEGSWPSTATNNDESLENPLVSLECFIFL</sequence>
<gene>
    <name evidence="2" type="ORF">LVIROSA_LOCUS7399</name>
</gene>
<evidence type="ECO:0008006" key="4">
    <source>
        <dbReference type="Google" id="ProtNLM"/>
    </source>
</evidence>
<reference evidence="2 3" key="1">
    <citation type="submission" date="2022-01" db="EMBL/GenBank/DDBJ databases">
        <authorList>
            <person name="Xiong W."/>
            <person name="Schranz E."/>
        </authorList>
    </citation>
    <scope>NUCLEOTIDE SEQUENCE [LARGE SCALE GENOMIC DNA]</scope>
</reference>
<keyword evidence="3" id="KW-1185">Reference proteome</keyword>
<dbReference type="EMBL" id="CAKMRJ010000631">
    <property type="protein sequence ID" value="CAH1419900.1"/>
    <property type="molecule type" value="Genomic_DNA"/>
</dbReference>
<dbReference type="AlphaFoldDB" id="A0AAU9M182"/>
<feature type="region of interest" description="Disordered" evidence="1">
    <location>
        <begin position="27"/>
        <end position="49"/>
    </location>
</feature>
<feature type="compositionally biased region" description="Low complexity" evidence="1">
    <location>
        <begin position="180"/>
        <end position="192"/>
    </location>
</feature>
<protein>
    <recommendedName>
        <fullName evidence="4">DUF4005 domain-containing protein</fullName>
    </recommendedName>
</protein>
<name>A0AAU9M182_9ASTR</name>
<feature type="region of interest" description="Disordered" evidence="1">
    <location>
        <begin position="128"/>
        <end position="261"/>
    </location>
</feature>
<dbReference type="PANTHER" id="PTHR33871:SF25">
    <property type="entry name" value="DUF4005 DOMAIN-CONTAINING PROTEIN"/>
    <property type="match status" value="1"/>
</dbReference>